<evidence type="ECO:0000259" key="1">
    <source>
        <dbReference type="Pfam" id="PF22083"/>
    </source>
</evidence>
<dbReference type="Gene3D" id="1.10.10.10">
    <property type="entry name" value="Winged helix-like DNA-binding domain superfamily/Winged helix DNA-binding domain"/>
    <property type="match status" value="1"/>
</dbReference>
<evidence type="ECO:0000313" key="3">
    <source>
        <dbReference type="Proteomes" id="UP001157396"/>
    </source>
</evidence>
<gene>
    <name evidence="2" type="ORF">QHR29_06875</name>
</gene>
<dbReference type="Pfam" id="PF22083">
    <property type="entry name" value="I-HmuI_NUMOD-like"/>
    <property type="match status" value="1"/>
</dbReference>
<dbReference type="InterPro" id="IPR036388">
    <property type="entry name" value="WH-like_DNA-bd_sf"/>
</dbReference>
<comment type="caution">
    <text evidence="2">The sequence shown here is derived from an EMBL/GenBank/DDBJ whole genome shotgun (WGS) entry which is preliminary data.</text>
</comment>
<proteinExistence type="predicted"/>
<evidence type="ECO:0000313" key="2">
    <source>
        <dbReference type="EMBL" id="MDH7960189.1"/>
    </source>
</evidence>
<dbReference type="EMBL" id="JARYTV010000005">
    <property type="protein sequence ID" value="MDH7960189.1"/>
    <property type="molecule type" value="Genomic_DNA"/>
</dbReference>
<protein>
    <recommendedName>
        <fullName evidence="1">DNA endonuclease I-HmuI-like NUMOD-like domain-containing protein</fullName>
    </recommendedName>
</protein>
<accession>A0AA43PGC6</accession>
<sequence length="59" mass="6743">MIDYRGEVIGVYRNSIQAERDSGFSSTAIRQCLTGRHKTHKGFTFEKITADEYKELTGE</sequence>
<dbReference type="RefSeq" id="WP_265150520.1">
    <property type="nucleotide sequence ID" value="NZ_AP026069.1"/>
</dbReference>
<feature type="domain" description="DNA endonuclease I-HmuI-like NUMOD-like" evidence="1">
    <location>
        <begin position="18"/>
        <end position="46"/>
    </location>
</feature>
<dbReference type="AlphaFoldDB" id="A0AA43PGC6"/>
<name>A0AA43PGC6_9LACT</name>
<organism evidence="2 3">
    <name type="scientific">Lactococcus garvieae</name>
    <dbReference type="NCBI Taxonomy" id="1363"/>
    <lineage>
        <taxon>Bacteria</taxon>
        <taxon>Bacillati</taxon>
        <taxon>Bacillota</taxon>
        <taxon>Bacilli</taxon>
        <taxon>Lactobacillales</taxon>
        <taxon>Streptococcaceae</taxon>
        <taxon>Lactococcus</taxon>
    </lineage>
</organism>
<dbReference type="SUPFAM" id="SSF64496">
    <property type="entry name" value="DNA-binding domain of intron-encoded endonucleases"/>
    <property type="match status" value="1"/>
</dbReference>
<reference evidence="2" key="1">
    <citation type="submission" date="2023-04" db="EMBL/GenBank/DDBJ databases">
        <title>Genomic analysis of Lactococcus garvieae isolates.</title>
        <authorList>
            <person name="Zhanghang C."/>
        </authorList>
    </citation>
    <scope>NUCLEOTIDE SEQUENCE</scope>
    <source>
        <strain evidence="2">ZB-1</strain>
    </source>
</reference>
<dbReference type="Proteomes" id="UP001157396">
    <property type="component" value="Unassembled WGS sequence"/>
</dbReference>
<dbReference type="InterPro" id="IPR054307">
    <property type="entry name" value="I-HmuI_NUMOD-like"/>
</dbReference>